<dbReference type="RefSeq" id="WP_241936516.1">
    <property type="nucleotide sequence ID" value="NZ_JALBGC010000003.1"/>
</dbReference>
<dbReference type="Pfam" id="PF25778">
    <property type="entry name" value="DUF7948"/>
    <property type="match status" value="1"/>
</dbReference>
<keyword evidence="4" id="KW-1185">Reference proteome</keyword>
<keyword evidence="1" id="KW-0732">Signal</keyword>
<evidence type="ECO:0000259" key="2">
    <source>
        <dbReference type="PROSITE" id="PS50093"/>
    </source>
</evidence>
<reference evidence="3" key="1">
    <citation type="submission" date="2022-03" db="EMBL/GenBank/DDBJ databases">
        <title>Bacterial whole genome sequence for Hymenobacter sp. DH14.</title>
        <authorList>
            <person name="Le V."/>
        </authorList>
    </citation>
    <scope>NUCLEOTIDE SEQUENCE</scope>
    <source>
        <strain evidence="3">DH14</strain>
    </source>
</reference>
<feature type="domain" description="PKD" evidence="2">
    <location>
        <begin position="1037"/>
        <end position="1098"/>
    </location>
</feature>
<dbReference type="SMART" id="SM00089">
    <property type="entry name" value="PKD"/>
    <property type="match status" value="1"/>
</dbReference>
<evidence type="ECO:0000313" key="4">
    <source>
        <dbReference type="Proteomes" id="UP001139193"/>
    </source>
</evidence>
<feature type="signal peptide" evidence="1">
    <location>
        <begin position="1"/>
        <end position="18"/>
    </location>
</feature>
<dbReference type="InterPro" id="IPR013783">
    <property type="entry name" value="Ig-like_fold"/>
</dbReference>
<dbReference type="InterPro" id="IPR052918">
    <property type="entry name" value="Motility_Chemotaxis_Reg"/>
</dbReference>
<protein>
    <submittedName>
        <fullName evidence="3">Gliding motility-associated C-terminal domain-containing protein</fullName>
    </submittedName>
</protein>
<evidence type="ECO:0000256" key="1">
    <source>
        <dbReference type="SAM" id="SignalP"/>
    </source>
</evidence>
<dbReference type="EMBL" id="JALBGC010000003">
    <property type="protein sequence ID" value="MCI1188252.1"/>
    <property type="molecule type" value="Genomic_DNA"/>
</dbReference>
<dbReference type="SUPFAM" id="SSF49299">
    <property type="entry name" value="PKD domain"/>
    <property type="match status" value="1"/>
</dbReference>
<dbReference type="Pfam" id="PF13585">
    <property type="entry name" value="CHU_C"/>
    <property type="match status" value="1"/>
</dbReference>
<gene>
    <name evidence="3" type="ORF">MON38_12550</name>
</gene>
<dbReference type="Pfam" id="PF18911">
    <property type="entry name" value="PKD_4"/>
    <property type="match status" value="1"/>
</dbReference>
<comment type="caution">
    <text evidence="3">The sequence shown here is derived from an EMBL/GenBank/DDBJ whole genome shotgun (WGS) entry which is preliminary data.</text>
</comment>
<name>A0A9X1VHA9_9BACT</name>
<dbReference type="PANTHER" id="PTHR35580:SF1">
    <property type="entry name" value="PHYTASE-LIKE DOMAIN-CONTAINING PROTEIN"/>
    <property type="match status" value="1"/>
</dbReference>
<dbReference type="Proteomes" id="UP001139193">
    <property type="component" value="Unassembled WGS sequence"/>
</dbReference>
<sequence>MKLLLLAAATLLTGPARAQAPEPPLVPPGATLEFVANQGQWPAPVRYAAELPSGRLFAEANGVTLALLADGGPGQHNHRGAAHGVAGTEAQPLRGHALALRFAGAAPATIIAEARTAEHRSYFLGHDPAHWAADVPAYRALRYDGLWPGISARLYESPTQQLEYDFVLAPGADATAIGLRHEGADGVKLDDGGNLVVQTSVGTVVEHAPQAWQTDAAGHRRAVPCHYALANGTVQFALGQYDHSRALVIDPVVVFASYTGSAANNWGFTATYDPAGNLYSGGIAFEVGYPTTAGAFQTSFKELVDIAIIKFDTHVSGPPARVWATYLGGSSADFPASLVVNSRGELLVLGTSGSNDYPVTTNAAQQRFAGGVATDPFGYGPPYDSPNGSDLVITRLNATGTGLVGSTYLGGTGNEGLLPLLPSTSASGATFQLAHNYGDPFRGDIFVDAADNVYVASHTTSANFPVAAGLGGAYRGGTSDGVVAKLAPGLDAVRWASYLGGSGADAAYSLQVEPGSGDVYVAGGTLSPNFPTTAGAYKTTRPGNVDGFVVRIAASGTSLLRATYVGTAAYDQAYFLQLGTDGGVYLLGQTRGAFPVSPGLYTTAGGTQFIQKLDASLTQSQLATVFGSTAPGSAGQVNLDPTAFLVDRCDRVYVCGWGGMVNGRTIPNSTAMWPYLDGNGTTDGLPVTSNAAQPATDGSDFYLAQFSAGLTRLDYATFYGDTTPGTEGEHVDGGTSRFDPRGIVYEAVCSCFSTTGFPIPPGANTYSTVNGSSFPGFGANCNNAAFVLDFRPEIADAGADQSVCANAGPQPLAGNPTGGIWTGPGVSGSQSLGYVFTPSAALVGVQTLTYTVPSTGLCTTTGTRRITVVAPPAVVFTPLLQRTYCVAVPNAPVQLTATPAGGTFSGPGVSGSAATGYVFTPNLPVGTYQLAYAVTVGICTVQTNQEVVVAPQPTSALAADTTICFNSSPVALRGSPAGGVFSGPGVSGSVATGFTFAPPAGQAGPFTVGYRYTSAAGCTSQTATRRIALTAPPVLAPGWNAVPCPETQLAPLTVQFSPGSGTADLGLSWDFGDGTQSADPSPVHTYATPGTYQPRLRARYFQGRCETTVELAPVTVLERKVPNIITPNGDAQNQAFKLGPDCAPHLQVYSRWGQLVFDSPVYHDDWSAPGQPDGVYYYLLTYPDGHRVKGWVEVRR</sequence>
<accession>A0A9X1VHA9</accession>
<dbReference type="InterPro" id="IPR035986">
    <property type="entry name" value="PKD_dom_sf"/>
</dbReference>
<organism evidence="3 4">
    <name type="scientific">Hymenobacter cyanobacteriorum</name>
    <dbReference type="NCBI Taxonomy" id="2926463"/>
    <lineage>
        <taxon>Bacteria</taxon>
        <taxon>Pseudomonadati</taxon>
        <taxon>Bacteroidota</taxon>
        <taxon>Cytophagia</taxon>
        <taxon>Cytophagales</taxon>
        <taxon>Hymenobacteraceae</taxon>
        <taxon>Hymenobacter</taxon>
    </lineage>
</organism>
<proteinExistence type="predicted"/>
<dbReference type="Gene3D" id="2.60.40.10">
    <property type="entry name" value="Immunoglobulins"/>
    <property type="match status" value="1"/>
</dbReference>
<evidence type="ECO:0000313" key="3">
    <source>
        <dbReference type="EMBL" id="MCI1188252.1"/>
    </source>
</evidence>
<dbReference type="CDD" id="cd00146">
    <property type="entry name" value="PKD"/>
    <property type="match status" value="1"/>
</dbReference>
<dbReference type="PROSITE" id="PS50093">
    <property type="entry name" value="PKD"/>
    <property type="match status" value="1"/>
</dbReference>
<dbReference type="PANTHER" id="PTHR35580">
    <property type="entry name" value="CELL SURFACE GLYCOPROTEIN (S-LAYER PROTEIN)-LIKE PROTEIN"/>
    <property type="match status" value="1"/>
</dbReference>
<dbReference type="InterPro" id="IPR057708">
    <property type="entry name" value="DUF7948"/>
</dbReference>
<dbReference type="InterPro" id="IPR000601">
    <property type="entry name" value="PKD_dom"/>
</dbReference>
<feature type="chain" id="PRO_5040934987" evidence="1">
    <location>
        <begin position="19"/>
        <end position="1196"/>
    </location>
</feature>
<dbReference type="AlphaFoldDB" id="A0A9X1VHA9"/>
<dbReference type="InterPro" id="IPR022409">
    <property type="entry name" value="PKD/Chitinase_dom"/>
</dbReference>